<dbReference type="NCBIfam" id="NF001266">
    <property type="entry name" value="PRK00228.1-1"/>
    <property type="match status" value="1"/>
</dbReference>
<dbReference type="AlphaFoldDB" id="A0A286EFL2"/>
<keyword evidence="4" id="KW-1185">Reference proteome</keyword>
<organism evidence="3 4">
    <name type="scientific">Alysiella filiformis DSM 16848</name>
    <dbReference type="NCBI Taxonomy" id="1120981"/>
    <lineage>
        <taxon>Bacteria</taxon>
        <taxon>Pseudomonadati</taxon>
        <taxon>Pseudomonadota</taxon>
        <taxon>Betaproteobacteria</taxon>
        <taxon>Neisseriales</taxon>
        <taxon>Neisseriaceae</taxon>
        <taxon>Alysiella</taxon>
    </lineage>
</organism>
<dbReference type="OrthoDB" id="9807486at2"/>
<comment type="similarity">
    <text evidence="1 2">Belongs to the UPF0301 (AlgH) family.</text>
</comment>
<dbReference type="EMBL" id="OCNF01000017">
    <property type="protein sequence ID" value="SOD69687.1"/>
    <property type="molecule type" value="Genomic_DNA"/>
</dbReference>
<dbReference type="InterPro" id="IPR003774">
    <property type="entry name" value="AlgH-like"/>
</dbReference>
<dbReference type="PANTHER" id="PTHR30327">
    <property type="entry name" value="UNCHARACTERIZED PROTEIN YQGE"/>
    <property type="match status" value="1"/>
</dbReference>
<reference evidence="3 4" key="1">
    <citation type="submission" date="2017-09" db="EMBL/GenBank/DDBJ databases">
        <authorList>
            <person name="Ehlers B."/>
            <person name="Leendertz F.H."/>
        </authorList>
    </citation>
    <scope>NUCLEOTIDE SEQUENCE [LARGE SCALE GENOMIC DNA]</scope>
    <source>
        <strain evidence="3 4">DSM 16848</strain>
    </source>
</reference>
<accession>A0A286EFL2</accession>
<dbReference type="RefSeq" id="WP_097114786.1">
    <property type="nucleotide sequence ID" value="NZ_CP083931.1"/>
</dbReference>
<dbReference type="PANTHER" id="PTHR30327:SF1">
    <property type="entry name" value="UPF0301 PROTEIN YQGE"/>
    <property type="match status" value="1"/>
</dbReference>
<sequence>MNLTHHFLIATPNLADSLFSGSVVYVCEHNENGAMGIIINKPSPIGMEVVFASSGNRIPERFIDHFVMMGGPVQVDRGFVVHTPIGNWQSTLSITDDTAISTSRDVIESLAKDERINKAILSIGYSSWTKGQLEREIAENAWLVAPADSHILFDTPIEEKHGAALSKLGINAVNLMNGVGYA</sequence>
<evidence type="ECO:0000256" key="2">
    <source>
        <dbReference type="HAMAP-Rule" id="MF_00758"/>
    </source>
</evidence>
<dbReference type="GO" id="GO:0005829">
    <property type="term" value="C:cytosol"/>
    <property type="evidence" value="ECO:0007669"/>
    <property type="project" value="TreeGrafter"/>
</dbReference>
<evidence type="ECO:0000313" key="4">
    <source>
        <dbReference type="Proteomes" id="UP000219669"/>
    </source>
</evidence>
<dbReference type="HAMAP" id="MF_00758">
    <property type="entry name" value="UPF0301"/>
    <property type="match status" value="1"/>
</dbReference>
<proteinExistence type="inferred from homology"/>
<dbReference type="Gene3D" id="3.40.1740.10">
    <property type="entry name" value="VC0467-like"/>
    <property type="match status" value="1"/>
</dbReference>
<protein>
    <recommendedName>
        <fullName evidence="2">UPF0301 protein SAMN02746062_01797</fullName>
    </recommendedName>
</protein>
<dbReference type="Pfam" id="PF02622">
    <property type="entry name" value="DUF179"/>
    <property type="match status" value="1"/>
</dbReference>
<evidence type="ECO:0000313" key="3">
    <source>
        <dbReference type="EMBL" id="SOD69687.1"/>
    </source>
</evidence>
<name>A0A286EFL2_9NEIS</name>
<dbReference type="SUPFAM" id="SSF143456">
    <property type="entry name" value="VC0467-like"/>
    <property type="match status" value="1"/>
</dbReference>
<dbReference type="Proteomes" id="UP000219669">
    <property type="component" value="Unassembled WGS sequence"/>
</dbReference>
<evidence type="ECO:0000256" key="1">
    <source>
        <dbReference type="ARBA" id="ARBA00009600"/>
    </source>
</evidence>
<gene>
    <name evidence="3" type="ORF">SAMN02746062_01797</name>
</gene>